<dbReference type="PANTHER" id="PTHR11214">
    <property type="entry name" value="BETA-1,3-N-ACETYLGLUCOSAMINYLTRANSFERASE"/>
    <property type="match status" value="1"/>
</dbReference>
<dbReference type="Proteomes" id="UP000789390">
    <property type="component" value="Unassembled WGS sequence"/>
</dbReference>
<dbReference type="AlphaFoldDB" id="A0A8J2WD61"/>
<evidence type="ECO:0000256" key="9">
    <source>
        <dbReference type="ARBA" id="ARBA00023136"/>
    </source>
</evidence>
<dbReference type="Pfam" id="PF01762">
    <property type="entry name" value="Galactosyl_T"/>
    <property type="match status" value="1"/>
</dbReference>
<evidence type="ECO:0000256" key="5">
    <source>
        <dbReference type="ARBA" id="ARBA00022692"/>
    </source>
</evidence>
<dbReference type="InterPro" id="IPR002659">
    <property type="entry name" value="Glyco_trans_31"/>
</dbReference>
<evidence type="ECO:0000256" key="10">
    <source>
        <dbReference type="RuleBase" id="RU363063"/>
    </source>
</evidence>
<reference evidence="11" key="1">
    <citation type="submission" date="2021-11" db="EMBL/GenBank/DDBJ databases">
        <authorList>
            <person name="Schell T."/>
        </authorList>
    </citation>
    <scope>NUCLEOTIDE SEQUENCE</scope>
    <source>
        <strain evidence="11">M5</strain>
    </source>
</reference>
<comment type="similarity">
    <text evidence="2 10">Belongs to the glycosyltransferase 31 family.</text>
</comment>
<dbReference type="EMBL" id="CAKKLH010000085">
    <property type="protein sequence ID" value="CAH0102546.1"/>
    <property type="molecule type" value="Genomic_DNA"/>
</dbReference>
<dbReference type="PANTHER" id="PTHR11214:SF334">
    <property type="entry name" value="HEXOSYLTRANSFERASE"/>
    <property type="match status" value="1"/>
</dbReference>
<keyword evidence="3 10" id="KW-0328">Glycosyltransferase</keyword>
<evidence type="ECO:0000256" key="2">
    <source>
        <dbReference type="ARBA" id="ARBA00008661"/>
    </source>
</evidence>
<gene>
    <name evidence="11" type="ORF">DGAL_LOCUS4957</name>
</gene>
<dbReference type="GO" id="GO:0000139">
    <property type="term" value="C:Golgi membrane"/>
    <property type="evidence" value="ECO:0007669"/>
    <property type="project" value="UniProtKB-SubCell"/>
</dbReference>
<comment type="subcellular location">
    <subcellularLocation>
        <location evidence="1 10">Golgi apparatus membrane</location>
        <topology evidence="1 10">Single-pass type II membrane protein</topology>
    </subcellularLocation>
</comment>
<evidence type="ECO:0000256" key="8">
    <source>
        <dbReference type="ARBA" id="ARBA00023034"/>
    </source>
</evidence>
<dbReference type="EC" id="2.4.1.-" evidence="10"/>
<keyword evidence="4" id="KW-0808">Transferase</keyword>
<proteinExistence type="inferred from homology"/>
<keyword evidence="8 10" id="KW-0333">Golgi apparatus</keyword>
<keyword evidence="7" id="KW-1133">Transmembrane helix</keyword>
<name>A0A8J2WD61_9CRUS</name>
<evidence type="ECO:0000256" key="6">
    <source>
        <dbReference type="ARBA" id="ARBA00022968"/>
    </source>
</evidence>
<keyword evidence="12" id="KW-1185">Reference proteome</keyword>
<dbReference type="OrthoDB" id="6346435at2759"/>
<keyword evidence="6" id="KW-0735">Signal-anchor</keyword>
<sequence>MVYILFDVFRLGAKEICLLNVPNNSFHCPKLLNRSSFLSICTEIANISSIEKNPYKLNDQYSTIINWEFFQYLSKELHNSSFPGVDTYIQYVEAQSRLKPPNNIKLRLDFDNLVKSDILDVKKFVYPLEILPCIHTNPTSTSLFVAIISAPNNFENRNIIRQTWLNNLRKQSHLDFFTLTGFGFIIGLSTNQEIQTRIKAESKMHGDILQISMLDLYYDLTIKVVKLLNWIDSHCSLVDDDVYVNTKNLLTVLKSLNPSELSLYGSAGESIPIRDPGKNYISFENWPWTWYPPFILGGAILIPGRAIKPLKAASQTIPYFPFEDVFYWLKNNLRRKTGPMSCLYFRYLANKFS</sequence>
<evidence type="ECO:0000256" key="4">
    <source>
        <dbReference type="ARBA" id="ARBA00022679"/>
    </source>
</evidence>
<evidence type="ECO:0000256" key="1">
    <source>
        <dbReference type="ARBA" id="ARBA00004323"/>
    </source>
</evidence>
<dbReference type="GO" id="GO:0016758">
    <property type="term" value="F:hexosyltransferase activity"/>
    <property type="evidence" value="ECO:0007669"/>
    <property type="project" value="InterPro"/>
</dbReference>
<organism evidence="11 12">
    <name type="scientific">Daphnia galeata</name>
    <dbReference type="NCBI Taxonomy" id="27404"/>
    <lineage>
        <taxon>Eukaryota</taxon>
        <taxon>Metazoa</taxon>
        <taxon>Ecdysozoa</taxon>
        <taxon>Arthropoda</taxon>
        <taxon>Crustacea</taxon>
        <taxon>Branchiopoda</taxon>
        <taxon>Diplostraca</taxon>
        <taxon>Cladocera</taxon>
        <taxon>Anomopoda</taxon>
        <taxon>Daphniidae</taxon>
        <taxon>Daphnia</taxon>
    </lineage>
</organism>
<evidence type="ECO:0000313" key="12">
    <source>
        <dbReference type="Proteomes" id="UP000789390"/>
    </source>
</evidence>
<keyword evidence="5" id="KW-0812">Transmembrane</keyword>
<keyword evidence="9" id="KW-0472">Membrane</keyword>
<dbReference type="GO" id="GO:0006493">
    <property type="term" value="P:protein O-linked glycosylation"/>
    <property type="evidence" value="ECO:0007669"/>
    <property type="project" value="TreeGrafter"/>
</dbReference>
<protein>
    <recommendedName>
        <fullName evidence="10">Hexosyltransferase</fullName>
        <ecNumber evidence="10">2.4.1.-</ecNumber>
    </recommendedName>
</protein>
<evidence type="ECO:0000313" key="11">
    <source>
        <dbReference type="EMBL" id="CAH0102546.1"/>
    </source>
</evidence>
<evidence type="ECO:0000256" key="7">
    <source>
        <dbReference type="ARBA" id="ARBA00022989"/>
    </source>
</evidence>
<evidence type="ECO:0000256" key="3">
    <source>
        <dbReference type="ARBA" id="ARBA00022676"/>
    </source>
</evidence>
<dbReference type="Gene3D" id="3.90.550.50">
    <property type="match status" value="1"/>
</dbReference>
<accession>A0A8J2WD61</accession>
<comment type="caution">
    <text evidence="11">The sequence shown here is derived from an EMBL/GenBank/DDBJ whole genome shotgun (WGS) entry which is preliminary data.</text>
</comment>